<evidence type="ECO:0000256" key="10">
    <source>
        <dbReference type="SAM" id="Phobius"/>
    </source>
</evidence>
<evidence type="ECO:0000256" key="9">
    <source>
        <dbReference type="SAM" id="MobiDB-lite"/>
    </source>
</evidence>
<dbReference type="Pfam" id="PF04143">
    <property type="entry name" value="Sulf_transp"/>
    <property type="match status" value="1"/>
</dbReference>
<feature type="transmembrane region" description="Helical" evidence="10">
    <location>
        <begin position="375"/>
        <end position="398"/>
    </location>
</feature>
<evidence type="ECO:0000256" key="4">
    <source>
        <dbReference type="ARBA" id="ARBA00022519"/>
    </source>
</evidence>
<feature type="transmembrane region" description="Helical" evidence="10">
    <location>
        <begin position="178"/>
        <end position="204"/>
    </location>
</feature>
<feature type="transmembrane region" description="Helical" evidence="10">
    <location>
        <begin position="410"/>
        <end position="427"/>
    </location>
</feature>
<feature type="transmembrane region" description="Helical" evidence="10">
    <location>
        <begin position="343"/>
        <end position="363"/>
    </location>
</feature>
<name>A0A2W4JDS8_9PSEU</name>
<feature type="compositionally biased region" description="Low complexity" evidence="9">
    <location>
        <begin position="13"/>
        <end position="25"/>
    </location>
</feature>
<evidence type="ECO:0000256" key="5">
    <source>
        <dbReference type="ARBA" id="ARBA00022692"/>
    </source>
</evidence>
<feature type="transmembrane region" description="Helical" evidence="10">
    <location>
        <begin position="147"/>
        <end position="166"/>
    </location>
</feature>
<dbReference type="EMBL" id="QGUI01000405">
    <property type="protein sequence ID" value="PZM96238.1"/>
    <property type="molecule type" value="Genomic_DNA"/>
</dbReference>
<keyword evidence="4" id="KW-0997">Cell inner membrane</keyword>
<feature type="transmembrane region" description="Helical" evidence="10">
    <location>
        <begin position="79"/>
        <end position="100"/>
    </location>
</feature>
<feature type="transmembrane region" description="Helical" evidence="10">
    <location>
        <begin position="121"/>
        <end position="141"/>
    </location>
</feature>
<keyword evidence="5 10" id="KW-0812">Transmembrane</keyword>
<dbReference type="PANTHER" id="PTHR30574:SF1">
    <property type="entry name" value="SULPHUR TRANSPORT DOMAIN-CONTAINING PROTEIN"/>
    <property type="match status" value="1"/>
</dbReference>
<gene>
    <name evidence="11" type="ORF">DIU77_11125</name>
</gene>
<evidence type="ECO:0000256" key="1">
    <source>
        <dbReference type="ARBA" id="ARBA00004429"/>
    </source>
</evidence>
<comment type="subcellular location">
    <subcellularLocation>
        <location evidence="1">Cell inner membrane</location>
        <topology evidence="1">Multi-pass membrane protein</topology>
    </subcellularLocation>
</comment>
<dbReference type="STRING" id="1111738.GCA_000427905_00319"/>
<keyword evidence="7 10" id="KW-0472">Membrane</keyword>
<accession>A0A2W4JDS8</accession>
<evidence type="ECO:0000313" key="11">
    <source>
        <dbReference type="EMBL" id="PZM96238.1"/>
    </source>
</evidence>
<keyword evidence="6 10" id="KW-1133">Transmembrane helix</keyword>
<reference evidence="11" key="1">
    <citation type="submission" date="2018-05" db="EMBL/GenBank/DDBJ databases">
        <authorList>
            <person name="Lanie J.A."/>
            <person name="Ng W.-L."/>
            <person name="Kazmierczak K.M."/>
            <person name="Andrzejewski T.M."/>
            <person name="Davidsen T.M."/>
            <person name="Wayne K.J."/>
            <person name="Tettelin H."/>
            <person name="Glass J.I."/>
            <person name="Rusch D."/>
            <person name="Podicherti R."/>
            <person name="Tsui H.-C.T."/>
            <person name="Winkler M.E."/>
        </authorList>
    </citation>
    <scope>NUCLEOTIDE SEQUENCE</scope>
    <source>
        <strain evidence="11">ZC4RG45</strain>
    </source>
</reference>
<evidence type="ECO:0000256" key="8">
    <source>
        <dbReference type="ARBA" id="ARBA00035655"/>
    </source>
</evidence>
<evidence type="ECO:0000256" key="7">
    <source>
        <dbReference type="ARBA" id="ARBA00023136"/>
    </source>
</evidence>
<proteinExistence type="inferred from homology"/>
<dbReference type="AlphaFoldDB" id="A0A2W4JDS8"/>
<feature type="transmembrane region" description="Helical" evidence="10">
    <location>
        <begin position="280"/>
        <end position="306"/>
    </location>
</feature>
<sequence>MTAQPDSAKSAGEPAAARPEATSEAASDEVKTFLLSSPTSGAPPRPEPEGPVEVPSLVVAAVLAVGASIYVGTQYGTKFAVLLVLGLGLGIALFHSRFGFTSAWRQFIAVGNGTGLRAHSLLLGTAATLIALIAASEFTLFDAQIQLNAGSIGLPLFVGAVLFAIGMQLGGACASGTLFAVGAGQATIVLTLGGFIAGSVFYTWAYPVFTGWPEVPGVLLSDHIGWFGSWAVTIGALLLIVLLTRAVQARRTPPPVAPPPTAHGVARIVRGSWPLQTGAVVLGVLAAAVFLVSGGIWGVTFAFALWGAKLLQLAGVDVQSWEFWQQAKNAQALDASIFTNSTSLTNIGIIVGAAVAASAAGAWTFRAEIPWKTTLAAVLGGILMGIGARLAGGCNIGAYLGGISTGSLHGWLWGAAALGGTWIGVKLRPLFGLGNPKPSDSVC</sequence>
<evidence type="ECO:0000256" key="6">
    <source>
        <dbReference type="ARBA" id="ARBA00022989"/>
    </source>
</evidence>
<organism evidence="11">
    <name type="scientific">Thermocrispum agreste</name>
    <dbReference type="NCBI Taxonomy" id="37925"/>
    <lineage>
        <taxon>Bacteria</taxon>
        <taxon>Bacillati</taxon>
        <taxon>Actinomycetota</taxon>
        <taxon>Actinomycetes</taxon>
        <taxon>Pseudonocardiales</taxon>
        <taxon>Pseudonocardiaceae</taxon>
        <taxon>Thermocrispum</taxon>
    </lineage>
</organism>
<feature type="transmembrane region" description="Helical" evidence="10">
    <location>
        <begin position="224"/>
        <end position="243"/>
    </location>
</feature>
<dbReference type="PANTHER" id="PTHR30574">
    <property type="entry name" value="INNER MEMBRANE PROTEIN YEDE"/>
    <property type="match status" value="1"/>
</dbReference>
<evidence type="ECO:0000256" key="2">
    <source>
        <dbReference type="ARBA" id="ARBA00022448"/>
    </source>
</evidence>
<dbReference type="GO" id="GO:0005886">
    <property type="term" value="C:plasma membrane"/>
    <property type="evidence" value="ECO:0007669"/>
    <property type="project" value="UniProtKB-SubCell"/>
</dbReference>
<protein>
    <submittedName>
        <fullName evidence="11">Uncharacterized protein</fullName>
    </submittedName>
</protein>
<evidence type="ECO:0000256" key="3">
    <source>
        <dbReference type="ARBA" id="ARBA00022475"/>
    </source>
</evidence>
<dbReference type="InterPro" id="IPR007272">
    <property type="entry name" value="Sulf_transp_TsuA/YedE"/>
</dbReference>
<comment type="caution">
    <text evidence="11">The sequence shown here is derived from an EMBL/GenBank/DDBJ whole genome shotgun (WGS) entry which is preliminary data.</text>
</comment>
<keyword evidence="2" id="KW-0813">Transport</keyword>
<comment type="similarity">
    <text evidence="8">Belongs to the TsuA/YedE (TC 9.B.102) family.</text>
</comment>
<feature type="region of interest" description="Disordered" evidence="9">
    <location>
        <begin position="1"/>
        <end position="28"/>
    </location>
</feature>
<keyword evidence="3" id="KW-1003">Cell membrane</keyword>